<keyword evidence="9" id="KW-0393">Immunoglobulin domain</keyword>
<dbReference type="SMART" id="SM00217">
    <property type="entry name" value="WAP"/>
    <property type="match status" value="1"/>
</dbReference>
<dbReference type="InterPro" id="IPR013098">
    <property type="entry name" value="Ig_I-set"/>
</dbReference>
<evidence type="ECO:0000313" key="16">
    <source>
        <dbReference type="EMBL" id="KAJ7381087.1"/>
    </source>
</evidence>
<dbReference type="InterPro" id="IPR013783">
    <property type="entry name" value="Ig-like_fold"/>
</dbReference>
<dbReference type="GO" id="GO:0005615">
    <property type="term" value="C:extracellular space"/>
    <property type="evidence" value="ECO:0007669"/>
    <property type="project" value="TreeGrafter"/>
</dbReference>
<feature type="domain" description="Ig-like" evidence="13">
    <location>
        <begin position="230"/>
        <end position="293"/>
    </location>
</feature>
<keyword evidence="6" id="KW-0732">Signal</keyword>
<dbReference type="PANTHER" id="PTHR45938:SF11">
    <property type="entry name" value="WAP, KAZAL, IMMUNOGLOBULIN, KUNITZ AND NTR DOMAIN-CONTAINING PROTEIN 2-LIKE"/>
    <property type="match status" value="1"/>
</dbReference>
<dbReference type="GO" id="GO:0042151">
    <property type="term" value="C:nematocyst"/>
    <property type="evidence" value="ECO:0007669"/>
    <property type="project" value="UniProtKB-SubCell"/>
</dbReference>
<keyword evidence="17" id="KW-1185">Reference proteome</keyword>
<dbReference type="Pfam" id="PF07679">
    <property type="entry name" value="I-set"/>
    <property type="match status" value="1"/>
</dbReference>
<dbReference type="EMBL" id="MU826351">
    <property type="protein sequence ID" value="KAJ7381087.1"/>
    <property type="molecule type" value="Genomic_DNA"/>
</dbReference>
<dbReference type="PROSITE" id="PS51390">
    <property type="entry name" value="WAP"/>
    <property type="match status" value="1"/>
</dbReference>
<comment type="caution">
    <text evidence="16">The sequence shown here is derived from an EMBL/GenBank/DDBJ whole genome shotgun (WGS) entry which is preliminary data.</text>
</comment>
<evidence type="ECO:0000256" key="10">
    <source>
        <dbReference type="ARBA" id="ARBA00023331"/>
    </source>
</evidence>
<dbReference type="InterPro" id="IPR007110">
    <property type="entry name" value="Ig-like_dom"/>
</dbReference>
<evidence type="ECO:0000256" key="6">
    <source>
        <dbReference type="ARBA" id="ARBA00022729"/>
    </source>
</evidence>
<comment type="subcellular location">
    <subcellularLocation>
        <location evidence="1">Nematocyst</location>
    </subcellularLocation>
    <subcellularLocation>
        <location evidence="2">Secreted</location>
    </subcellularLocation>
</comment>
<evidence type="ECO:0000259" key="13">
    <source>
        <dbReference type="PROSITE" id="PS50835"/>
    </source>
</evidence>
<dbReference type="CDD" id="cd00109">
    <property type="entry name" value="Kunitz-type"/>
    <property type="match status" value="2"/>
</dbReference>
<reference evidence="16" key="1">
    <citation type="submission" date="2023-01" db="EMBL/GenBank/DDBJ databases">
        <title>Genome assembly of the deep-sea coral Lophelia pertusa.</title>
        <authorList>
            <person name="Herrera S."/>
            <person name="Cordes E."/>
        </authorList>
    </citation>
    <scope>NUCLEOTIDE SEQUENCE</scope>
    <source>
        <strain evidence="16">USNM1676648</strain>
        <tissue evidence="16">Polyp</tissue>
    </source>
</reference>
<feature type="domain" description="Thyroglobulin type-1" evidence="14">
    <location>
        <begin position="569"/>
        <end position="633"/>
    </location>
</feature>
<dbReference type="PROSITE" id="PS50279">
    <property type="entry name" value="BPTI_KUNITZ_2"/>
    <property type="match status" value="2"/>
</dbReference>
<dbReference type="GO" id="GO:0050431">
    <property type="term" value="F:transforming growth factor beta binding"/>
    <property type="evidence" value="ECO:0007669"/>
    <property type="project" value="TreeGrafter"/>
</dbReference>
<evidence type="ECO:0000259" key="15">
    <source>
        <dbReference type="PROSITE" id="PS51390"/>
    </source>
</evidence>
<dbReference type="InterPro" id="IPR002223">
    <property type="entry name" value="Kunitz_BPTI"/>
</dbReference>
<feature type="domain" description="BPTI/Kunitz inhibitor" evidence="12">
    <location>
        <begin position="311"/>
        <end position="361"/>
    </location>
</feature>
<dbReference type="PROSITE" id="PS51162">
    <property type="entry name" value="THYROGLOBULIN_1_2"/>
    <property type="match status" value="3"/>
</dbReference>
<gene>
    <name evidence="16" type="ORF">OS493_004685</name>
</gene>
<protein>
    <submittedName>
        <fullName evidence="16">Uncharacterized protein</fullName>
    </submittedName>
</protein>
<dbReference type="Gene3D" id="4.10.410.10">
    <property type="entry name" value="Pancreatic trypsin inhibitor Kunitz domain"/>
    <property type="match status" value="2"/>
</dbReference>
<dbReference type="SUPFAM" id="SSF57610">
    <property type="entry name" value="Thyroglobulin type-1 domain"/>
    <property type="match status" value="3"/>
</dbReference>
<dbReference type="InterPro" id="IPR036857">
    <property type="entry name" value="Thyroglobulin_1_sf"/>
</dbReference>
<accession>A0A9X0CYY8</accession>
<evidence type="ECO:0000256" key="3">
    <source>
        <dbReference type="ARBA" id="ARBA00007226"/>
    </source>
</evidence>
<dbReference type="Proteomes" id="UP001163046">
    <property type="component" value="Unassembled WGS sequence"/>
</dbReference>
<dbReference type="PANTHER" id="PTHR45938">
    <property type="entry name" value="ACP24A4-RELATED"/>
    <property type="match status" value="1"/>
</dbReference>
<dbReference type="SUPFAM" id="SSF48726">
    <property type="entry name" value="Immunoglobulin"/>
    <property type="match status" value="1"/>
</dbReference>
<dbReference type="CDD" id="cd00199">
    <property type="entry name" value="WAP"/>
    <property type="match status" value="1"/>
</dbReference>
<dbReference type="InterPro" id="IPR036179">
    <property type="entry name" value="Ig-like_dom_sf"/>
</dbReference>
<dbReference type="Gene3D" id="4.10.800.10">
    <property type="entry name" value="Thyroglobulin type-1"/>
    <property type="match status" value="3"/>
</dbReference>
<dbReference type="Pfam" id="PF00095">
    <property type="entry name" value="WAP"/>
    <property type="match status" value="1"/>
</dbReference>
<name>A0A9X0CYY8_9CNID</name>
<dbReference type="PROSITE" id="PS00280">
    <property type="entry name" value="BPTI_KUNITZ_1"/>
    <property type="match status" value="1"/>
</dbReference>
<dbReference type="InterPro" id="IPR036880">
    <property type="entry name" value="Kunitz_BPTI_sf"/>
</dbReference>
<dbReference type="FunFam" id="4.10.410.10:FF:000002">
    <property type="entry name" value="WAP, follistatin/kazal, immunoglobulin, kunitz and netrin domain-containing 2"/>
    <property type="match status" value="1"/>
</dbReference>
<evidence type="ECO:0000256" key="7">
    <source>
        <dbReference type="ARBA" id="ARBA00022900"/>
    </source>
</evidence>
<evidence type="ECO:0000256" key="9">
    <source>
        <dbReference type="ARBA" id="ARBA00023319"/>
    </source>
</evidence>
<evidence type="ECO:0000259" key="14">
    <source>
        <dbReference type="PROSITE" id="PS51162"/>
    </source>
</evidence>
<comment type="similarity">
    <text evidence="3">Belongs to the venom Kunitz-type family. Sea anemone type 2 potassium channel toxin subfamily.</text>
</comment>
<dbReference type="Pfam" id="PF00014">
    <property type="entry name" value="Kunitz_BPTI"/>
    <property type="match status" value="2"/>
</dbReference>
<organism evidence="16 17">
    <name type="scientific">Desmophyllum pertusum</name>
    <dbReference type="NCBI Taxonomy" id="174260"/>
    <lineage>
        <taxon>Eukaryota</taxon>
        <taxon>Metazoa</taxon>
        <taxon>Cnidaria</taxon>
        <taxon>Anthozoa</taxon>
        <taxon>Hexacorallia</taxon>
        <taxon>Scleractinia</taxon>
        <taxon>Caryophylliina</taxon>
        <taxon>Caryophylliidae</taxon>
        <taxon>Desmophyllum</taxon>
    </lineage>
</organism>
<comment type="caution">
    <text evidence="11">Lacks conserved residue(s) required for the propagation of feature annotation.</text>
</comment>
<feature type="domain" description="BPTI/Kunitz inhibitor" evidence="12">
    <location>
        <begin position="369"/>
        <end position="419"/>
    </location>
</feature>
<feature type="domain" description="Thyroglobulin type-1" evidence="14">
    <location>
        <begin position="500"/>
        <end position="562"/>
    </location>
</feature>
<dbReference type="Pfam" id="PF00086">
    <property type="entry name" value="Thyroglobulin_1"/>
    <property type="match status" value="3"/>
</dbReference>
<feature type="domain" description="Thyroglobulin type-1" evidence="14">
    <location>
        <begin position="426"/>
        <end position="488"/>
    </location>
</feature>
<evidence type="ECO:0000259" key="12">
    <source>
        <dbReference type="PROSITE" id="PS50279"/>
    </source>
</evidence>
<dbReference type="OrthoDB" id="406800at2759"/>
<dbReference type="SMART" id="SM00131">
    <property type="entry name" value="KU"/>
    <property type="match status" value="2"/>
</dbReference>
<evidence type="ECO:0000256" key="2">
    <source>
        <dbReference type="ARBA" id="ARBA00004613"/>
    </source>
</evidence>
<proteinExistence type="inferred from homology"/>
<dbReference type="GO" id="GO:0004867">
    <property type="term" value="F:serine-type endopeptidase inhibitor activity"/>
    <property type="evidence" value="ECO:0007669"/>
    <property type="project" value="UniProtKB-KW"/>
</dbReference>
<dbReference type="SMART" id="SM00409">
    <property type="entry name" value="IG"/>
    <property type="match status" value="1"/>
</dbReference>
<dbReference type="AlphaFoldDB" id="A0A9X0CYY8"/>
<evidence type="ECO:0000256" key="4">
    <source>
        <dbReference type="ARBA" id="ARBA00022525"/>
    </source>
</evidence>
<dbReference type="PRINTS" id="PR00759">
    <property type="entry name" value="BASICPTASE"/>
</dbReference>
<dbReference type="SMART" id="SM00211">
    <property type="entry name" value="TY"/>
    <property type="match status" value="3"/>
</dbReference>
<sequence>MPLGNRVKTPRRFRRQVVKEGRCPSWTIIRNCSLLEQCDWDGDCSGSQKCCKSTCETRSCYESILAIGPGEDACPKDESTVASNKHNSNCFPGRTRFCFKSNCKRCCYHHGTCNPHPELLMSRDECRRVLCSPRVCDFPGEVCVLDKYNSPRCSCRSKCPTPSPGENVCGTDGIPTKAPANWIEQLAFWEQGISRFITMEVASQVDGVKVQVSAAHKSKQLLPAYKQGELTCRFEGDPVSITWKKVGLRTLPNRMIPRMDKLYILDVDMRDGGMYKCKAYDGFFSAEAEINVTINGPSTPKNGNNMSRTDCLKPRNTGYCKRYAVRWYFDGKDGVCRQFAYSGCGGNKNNFQTQTACSSACSHAAGDICTLPMIEGPCKGFMPRWFYNSKKGRCEQFVYGGCSGNANRFNTKTQCQLRCAVDPSANTPCLRQQFEARRNKRLGVFVPRCLPDGGYDKIQCHESVCFCMDEEGEEVPGTRVNRQHPLNCTGTSQVPPVGDLTACQRAQQNASGVPFGTSYLIRCKQDGSYEEVQCSGSTGYCWCVDKNGTERAGSKTRGPLKCPVLGIRLTLCQQRYQENSRSPRPDQEIPKCRPDGSFEEVQCRGVVCFCVDPENGRTVKDTNINTLYGEPKCGDTGQGLTHCQRMHQEALSSSKEGFYVPQCNLDGDSRMFSVMGPAMSVGAWIIKELS</sequence>
<evidence type="ECO:0000256" key="1">
    <source>
        <dbReference type="ARBA" id="ARBA00004532"/>
    </source>
</evidence>
<keyword evidence="10" id="KW-0166">Nematocyst</keyword>
<evidence type="ECO:0000256" key="8">
    <source>
        <dbReference type="ARBA" id="ARBA00023157"/>
    </source>
</evidence>
<dbReference type="CDD" id="cd00096">
    <property type="entry name" value="Ig"/>
    <property type="match status" value="1"/>
</dbReference>
<feature type="domain" description="WAP" evidence="15">
    <location>
        <begin position="16"/>
        <end position="64"/>
    </location>
</feature>
<dbReference type="InterPro" id="IPR008197">
    <property type="entry name" value="WAP_dom"/>
</dbReference>
<dbReference type="InterPro" id="IPR036645">
    <property type="entry name" value="Elafin-like_sf"/>
</dbReference>
<keyword evidence="8 11" id="KW-1015">Disulfide bond</keyword>
<evidence type="ECO:0000313" key="17">
    <source>
        <dbReference type="Proteomes" id="UP001163046"/>
    </source>
</evidence>
<keyword evidence="7" id="KW-0722">Serine protease inhibitor</keyword>
<dbReference type="Gene3D" id="4.10.75.10">
    <property type="entry name" value="Elafin-like"/>
    <property type="match status" value="1"/>
</dbReference>
<dbReference type="PROSITE" id="PS50835">
    <property type="entry name" value="IG_LIKE"/>
    <property type="match status" value="1"/>
</dbReference>
<dbReference type="GO" id="GO:0048019">
    <property type="term" value="F:receptor antagonist activity"/>
    <property type="evidence" value="ECO:0007669"/>
    <property type="project" value="TreeGrafter"/>
</dbReference>
<evidence type="ECO:0000256" key="5">
    <source>
        <dbReference type="ARBA" id="ARBA00022690"/>
    </source>
</evidence>
<dbReference type="CDD" id="cd00191">
    <property type="entry name" value="TY"/>
    <property type="match status" value="3"/>
</dbReference>
<dbReference type="SUPFAM" id="SSF57256">
    <property type="entry name" value="Elafin-like"/>
    <property type="match status" value="1"/>
</dbReference>
<dbReference type="PROSITE" id="PS00484">
    <property type="entry name" value="THYROGLOBULIN_1_1"/>
    <property type="match status" value="1"/>
</dbReference>
<dbReference type="SUPFAM" id="SSF57362">
    <property type="entry name" value="BPTI-like"/>
    <property type="match status" value="2"/>
</dbReference>
<dbReference type="FunFam" id="4.10.410.10:FF:000020">
    <property type="entry name" value="Collagen, type VI, alpha 3"/>
    <property type="match status" value="1"/>
</dbReference>
<feature type="disulfide bond" evidence="11">
    <location>
        <begin position="534"/>
        <end position="541"/>
    </location>
</feature>
<dbReference type="InterPro" id="IPR003599">
    <property type="entry name" value="Ig_sub"/>
</dbReference>
<keyword evidence="5" id="KW-0646">Protease inhibitor</keyword>
<evidence type="ECO:0000256" key="11">
    <source>
        <dbReference type="PROSITE-ProRule" id="PRU00500"/>
    </source>
</evidence>
<dbReference type="InterPro" id="IPR000716">
    <property type="entry name" value="Thyroglobulin_1"/>
</dbReference>
<dbReference type="Gene3D" id="2.60.40.10">
    <property type="entry name" value="Immunoglobulins"/>
    <property type="match status" value="1"/>
</dbReference>
<dbReference type="InterPro" id="IPR020901">
    <property type="entry name" value="Prtase_inh_Kunz-CS"/>
</dbReference>
<keyword evidence="4" id="KW-0964">Secreted</keyword>